<reference evidence="2 3" key="1">
    <citation type="journal article" date="2012" name="BMC Genomics">
        <title>Comparative genomics of the white-rot fungi, Phanerochaete carnosa and P. chrysosporium, to elucidate the genetic basis of the distinct wood types they colonize.</title>
        <authorList>
            <person name="Suzuki H."/>
            <person name="MacDonald J."/>
            <person name="Syed K."/>
            <person name="Salamov A."/>
            <person name="Hori C."/>
            <person name="Aerts A."/>
            <person name="Henrissat B."/>
            <person name="Wiebenga A."/>
            <person name="vanKuyk P.A."/>
            <person name="Barry K."/>
            <person name="Lindquist E."/>
            <person name="LaButti K."/>
            <person name="Lapidus A."/>
            <person name="Lucas S."/>
            <person name="Coutinho P."/>
            <person name="Gong Y."/>
            <person name="Samejima M."/>
            <person name="Mahadevan R."/>
            <person name="Abou-Zaid M."/>
            <person name="de Vries R.P."/>
            <person name="Igarashi K."/>
            <person name="Yadav J.S."/>
            <person name="Grigoriev I.V."/>
            <person name="Master E.R."/>
        </authorList>
    </citation>
    <scope>NUCLEOTIDE SEQUENCE [LARGE SCALE GENOMIC DNA]</scope>
    <source>
        <strain evidence="2 3">HHB-10118-sp</strain>
    </source>
</reference>
<keyword evidence="3" id="KW-1185">Reference proteome</keyword>
<dbReference type="RefSeq" id="XP_007390072.1">
    <property type="nucleotide sequence ID" value="XM_007390010.1"/>
</dbReference>
<name>K5XCA3_PHACS</name>
<dbReference type="EMBL" id="JH930468">
    <property type="protein sequence ID" value="EKM60622.1"/>
    <property type="molecule type" value="Genomic_DNA"/>
</dbReference>
<evidence type="ECO:0000256" key="1">
    <source>
        <dbReference type="SAM" id="MobiDB-lite"/>
    </source>
</evidence>
<dbReference type="GeneID" id="18910629"/>
<feature type="region of interest" description="Disordered" evidence="1">
    <location>
        <begin position="146"/>
        <end position="166"/>
    </location>
</feature>
<protein>
    <submittedName>
        <fullName evidence="2">Uncharacterized protein</fullName>
    </submittedName>
</protein>
<gene>
    <name evidence="2" type="ORF">PHACADRAFT_189748</name>
</gene>
<sequence length="166" mass="18810">MLGWFQKSEASRKYVDLIREASSKWANWDPPKTIQAGDFGTIDKKSGQFERAGNIYRHSKMAEMAENYPVTVQPSEELYSVHSFHARQVAARADANSGASSNANVTFSAEIKFENHRGASLVMHNLRMSIVPDEFFQEAWDDVDVPWDALDSDGEEEPEDEFSDEE</sequence>
<dbReference type="KEGG" id="pco:PHACADRAFT_189748"/>
<dbReference type="AlphaFoldDB" id="K5XCA3"/>
<dbReference type="Proteomes" id="UP000008370">
    <property type="component" value="Unassembled WGS sequence"/>
</dbReference>
<organism evidence="2 3">
    <name type="scientific">Phanerochaete carnosa (strain HHB-10118-sp)</name>
    <name type="common">White-rot fungus</name>
    <name type="synonym">Peniophora carnosa</name>
    <dbReference type="NCBI Taxonomy" id="650164"/>
    <lineage>
        <taxon>Eukaryota</taxon>
        <taxon>Fungi</taxon>
        <taxon>Dikarya</taxon>
        <taxon>Basidiomycota</taxon>
        <taxon>Agaricomycotina</taxon>
        <taxon>Agaricomycetes</taxon>
        <taxon>Polyporales</taxon>
        <taxon>Phanerochaetaceae</taxon>
        <taxon>Phanerochaete</taxon>
    </lineage>
</organism>
<evidence type="ECO:0000313" key="3">
    <source>
        <dbReference type="Proteomes" id="UP000008370"/>
    </source>
</evidence>
<proteinExistence type="predicted"/>
<dbReference type="InParanoid" id="K5XCA3"/>
<dbReference type="OrthoDB" id="2803529at2759"/>
<accession>K5XCA3</accession>
<dbReference type="HOGENOM" id="CLU_1603324_0_0_1"/>
<evidence type="ECO:0000313" key="2">
    <source>
        <dbReference type="EMBL" id="EKM60622.1"/>
    </source>
</evidence>